<accession>A0AAV2MG78</accession>
<evidence type="ECO:0000313" key="2">
    <source>
        <dbReference type="EMBL" id="CAL1612423.1"/>
    </source>
</evidence>
<name>A0AAV2MG78_KNICA</name>
<dbReference type="PANTHER" id="PTHR11505">
    <property type="entry name" value="L1 TRANSPOSABLE ELEMENT-RELATED"/>
    <property type="match status" value="1"/>
</dbReference>
<evidence type="ECO:0000313" key="3">
    <source>
        <dbReference type="Proteomes" id="UP001497482"/>
    </source>
</evidence>
<evidence type="ECO:0000256" key="1">
    <source>
        <dbReference type="SAM" id="Coils"/>
    </source>
</evidence>
<dbReference type="Gene3D" id="3.30.70.1820">
    <property type="entry name" value="L1 transposable element, RRM domain"/>
    <property type="match status" value="1"/>
</dbReference>
<feature type="coiled-coil region" evidence="1">
    <location>
        <begin position="36"/>
        <end position="98"/>
    </location>
</feature>
<dbReference type="AlphaFoldDB" id="A0AAV2MG78"/>
<gene>
    <name evidence="2" type="ORF">KC01_LOCUS38744</name>
</gene>
<organism evidence="2 3">
    <name type="scientific">Knipowitschia caucasica</name>
    <name type="common">Caucasian dwarf goby</name>
    <name type="synonym">Pomatoschistus caucasicus</name>
    <dbReference type="NCBI Taxonomy" id="637954"/>
    <lineage>
        <taxon>Eukaryota</taxon>
        <taxon>Metazoa</taxon>
        <taxon>Chordata</taxon>
        <taxon>Craniata</taxon>
        <taxon>Vertebrata</taxon>
        <taxon>Euteleostomi</taxon>
        <taxon>Actinopterygii</taxon>
        <taxon>Neopterygii</taxon>
        <taxon>Teleostei</taxon>
        <taxon>Neoteleostei</taxon>
        <taxon>Acanthomorphata</taxon>
        <taxon>Gobiaria</taxon>
        <taxon>Gobiiformes</taxon>
        <taxon>Gobioidei</taxon>
        <taxon>Gobiidae</taxon>
        <taxon>Gobiinae</taxon>
        <taxon>Knipowitschia</taxon>
    </lineage>
</organism>
<keyword evidence="3" id="KW-1185">Reference proteome</keyword>
<dbReference type="EMBL" id="OZ035829">
    <property type="protein sequence ID" value="CAL1612423.1"/>
    <property type="molecule type" value="Genomic_DNA"/>
</dbReference>
<dbReference type="Proteomes" id="UP001497482">
    <property type="component" value="Chromosome 7"/>
</dbReference>
<protein>
    <submittedName>
        <fullName evidence="2">Uncharacterized protein</fullName>
    </submittedName>
</protein>
<proteinExistence type="predicted"/>
<sequence>MSKSTKRDREREEAANIRAFTAVLTDKLAETKAELLAEIKDTYSKYETKLNAVQATVDDHTTRITGLERTADVTSTDVTDIQAKLSDLVADNAKLKAKVLDLEGSSRRNNIRIVGLSEDVEGVKPTAFFSQLLFEVLGADTLPSPPRLDRAHRTLAAKPGPQGQPRAVVICFHHFKTRELVVRASRKLRGKLKYKDSAIHIFEDCILEVLEQRTR</sequence>
<reference evidence="2 3" key="1">
    <citation type="submission" date="2024-04" db="EMBL/GenBank/DDBJ databases">
        <authorList>
            <person name="Waldvogel A.-M."/>
            <person name="Schoenle A."/>
        </authorList>
    </citation>
    <scope>NUCLEOTIDE SEQUENCE [LARGE SCALE GENOMIC DNA]</scope>
</reference>
<dbReference type="InterPro" id="IPR004244">
    <property type="entry name" value="Transposase_22"/>
</dbReference>
<keyword evidence="1" id="KW-0175">Coiled coil</keyword>